<protein>
    <submittedName>
        <fullName evidence="7">BTAD domain-containing putative transcriptional regulator</fullName>
    </submittedName>
</protein>
<dbReference type="SUPFAM" id="SSF46894">
    <property type="entry name" value="C-terminal effector domain of the bipartite response regulators"/>
    <property type="match status" value="1"/>
</dbReference>
<feature type="DNA-binding region" description="OmpR/PhoB-type" evidence="5">
    <location>
        <begin position="1"/>
        <end position="105"/>
    </location>
</feature>
<evidence type="ECO:0000259" key="6">
    <source>
        <dbReference type="PROSITE" id="PS51755"/>
    </source>
</evidence>
<dbReference type="InterPro" id="IPR051677">
    <property type="entry name" value="AfsR-DnrI-RedD_regulator"/>
</dbReference>
<evidence type="ECO:0000313" key="7">
    <source>
        <dbReference type="EMBL" id="MFI7262106.1"/>
    </source>
</evidence>
<dbReference type="Gene3D" id="1.25.40.10">
    <property type="entry name" value="Tetratricopeptide repeat domain"/>
    <property type="match status" value="1"/>
</dbReference>
<dbReference type="InterPro" id="IPR011990">
    <property type="entry name" value="TPR-like_helical_dom_sf"/>
</dbReference>
<keyword evidence="4" id="KW-0804">Transcription</keyword>
<feature type="domain" description="OmpR/PhoB-type" evidence="6">
    <location>
        <begin position="1"/>
        <end position="105"/>
    </location>
</feature>
<dbReference type="SMART" id="SM01043">
    <property type="entry name" value="BTAD"/>
    <property type="match status" value="1"/>
</dbReference>
<name>A0ABW7ZH13_9ACTN</name>
<dbReference type="Gene3D" id="1.10.10.10">
    <property type="entry name" value="Winged helix-like DNA-binding domain superfamily/Winged helix DNA-binding domain"/>
    <property type="match status" value="1"/>
</dbReference>
<evidence type="ECO:0000313" key="8">
    <source>
        <dbReference type="Proteomes" id="UP001612812"/>
    </source>
</evidence>
<dbReference type="RefSeq" id="WP_396756399.1">
    <property type="nucleotide sequence ID" value="NZ_JBITLB010000003.1"/>
</dbReference>
<evidence type="ECO:0000256" key="2">
    <source>
        <dbReference type="ARBA" id="ARBA00023015"/>
    </source>
</evidence>
<dbReference type="Pfam" id="PF00486">
    <property type="entry name" value="Trans_reg_C"/>
    <property type="match status" value="1"/>
</dbReference>
<dbReference type="PROSITE" id="PS51755">
    <property type="entry name" value="OMPR_PHOB"/>
    <property type="match status" value="1"/>
</dbReference>
<organism evidence="7 8">
    <name type="scientific">Micromonospora maritima</name>
    <dbReference type="NCBI Taxonomy" id="986711"/>
    <lineage>
        <taxon>Bacteria</taxon>
        <taxon>Bacillati</taxon>
        <taxon>Actinomycetota</taxon>
        <taxon>Actinomycetes</taxon>
        <taxon>Micromonosporales</taxon>
        <taxon>Micromonosporaceae</taxon>
        <taxon>Micromonospora</taxon>
    </lineage>
</organism>
<proteinExistence type="inferred from homology"/>
<reference evidence="7 8" key="1">
    <citation type="submission" date="2024-10" db="EMBL/GenBank/DDBJ databases">
        <title>The Natural Products Discovery Center: Release of the First 8490 Sequenced Strains for Exploring Actinobacteria Biosynthetic Diversity.</title>
        <authorList>
            <person name="Kalkreuter E."/>
            <person name="Kautsar S.A."/>
            <person name="Yang D."/>
            <person name="Bader C.D."/>
            <person name="Teijaro C.N."/>
            <person name="Fluegel L."/>
            <person name="Davis C.M."/>
            <person name="Simpson J.R."/>
            <person name="Lauterbach L."/>
            <person name="Steele A.D."/>
            <person name="Gui C."/>
            <person name="Meng S."/>
            <person name="Li G."/>
            <person name="Viehrig K."/>
            <person name="Ye F."/>
            <person name="Su P."/>
            <person name="Kiefer A.F."/>
            <person name="Nichols A."/>
            <person name="Cepeda A.J."/>
            <person name="Yan W."/>
            <person name="Fan B."/>
            <person name="Jiang Y."/>
            <person name="Adhikari A."/>
            <person name="Zheng C.-J."/>
            <person name="Schuster L."/>
            <person name="Cowan T.M."/>
            <person name="Smanski M.J."/>
            <person name="Chevrette M.G."/>
            <person name="De Carvalho L.P.S."/>
            <person name="Shen B."/>
        </authorList>
    </citation>
    <scope>NUCLEOTIDE SEQUENCE [LARGE SCALE GENOMIC DNA]</scope>
    <source>
        <strain evidence="7 8">NPDC049845</strain>
    </source>
</reference>
<dbReference type="PANTHER" id="PTHR35807">
    <property type="entry name" value="TRANSCRIPTIONAL REGULATOR REDD-RELATED"/>
    <property type="match status" value="1"/>
</dbReference>
<keyword evidence="8" id="KW-1185">Reference proteome</keyword>
<keyword evidence="2" id="KW-0805">Transcription regulation</keyword>
<evidence type="ECO:0000256" key="1">
    <source>
        <dbReference type="ARBA" id="ARBA00005820"/>
    </source>
</evidence>
<dbReference type="Pfam" id="PF03704">
    <property type="entry name" value="BTAD"/>
    <property type="match status" value="1"/>
</dbReference>
<accession>A0ABW7ZH13</accession>
<dbReference type="InterPro" id="IPR036388">
    <property type="entry name" value="WH-like_DNA-bd_sf"/>
</dbReference>
<dbReference type="Proteomes" id="UP001612812">
    <property type="component" value="Unassembled WGS sequence"/>
</dbReference>
<evidence type="ECO:0000256" key="4">
    <source>
        <dbReference type="ARBA" id="ARBA00023163"/>
    </source>
</evidence>
<evidence type="ECO:0000256" key="3">
    <source>
        <dbReference type="ARBA" id="ARBA00023125"/>
    </source>
</evidence>
<dbReference type="InterPro" id="IPR016032">
    <property type="entry name" value="Sig_transdc_resp-reg_C-effctor"/>
</dbReference>
<evidence type="ECO:0000256" key="5">
    <source>
        <dbReference type="PROSITE-ProRule" id="PRU01091"/>
    </source>
</evidence>
<dbReference type="PANTHER" id="PTHR35807:SF1">
    <property type="entry name" value="TRANSCRIPTIONAL REGULATOR REDD"/>
    <property type="match status" value="1"/>
</dbReference>
<dbReference type="SMART" id="SM00862">
    <property type="entry name" value="Trans_reg_C"/>
    <property type="match status" value="1"/>
</dbReference>
<comment type="caution">
    <text evidence="7">The sequence shown here is derived from an EMBL/GenBank/DDBJ whole genome shotgun (WGS) entry which is preliminary data.</text>
</comment>
<dbReference type="InterPro" id="IPR001867">
    <property type="entry name" value="OmpR/PhoB-type_DNA-bd"/>
</dbReference>
<keyword evidence="3 5" id="KW-0238">DNA-binding</keyword>
<dbReference type="SUPFAM" id="SSF48452">
    <property type="entry name" value="TPR-like"/>
    <property type="match status" value="1"/>
</dbReference>
<dbReference type="CDD" id="cd15831">
    <property type="entry name" value="BTAD"/>
    <property type="match status" value="1"/>
</dbReference>
<gene>
    <name evidence="7" type="ORF">ACIBP4_07380</name>
</gene>
<dbReference type="EMBL" id="JBITLE010000002">
    <property type="protein sequence ID" value="MFI7262106.1"/>
    <property type="molecule type" value="Genomic_DNA"/>
</dbReference>
<comment type="similarity">
    <text evidence="1">Belongs to the AfsR/DnrI/RedD regulatory family.</text>
</comment>
<dbReference type="InterPro" id="IPR005158">
    <property type="entry name" value="BTAD"/>
</dbReference>
<sequence>MPISVGGAVAKFSILGPVVVEARDRVVEIRGALRRILLIALLVAEGRLVPVESLIEELWASSPPRNVENALQAHVSRLRRSLDLLEPERPVPRLELFSTGYRLAANPDEIDTSAFLRALEEVRQNPAMAPQEAVRRLRSALSLWRGEPFGGVSGGQLCSLAAARYQESRVTALELLFDYELRLGRHSTIVPELSELVGAAPLNERLCEQLMVALYRSGRQTDALALYRQMRARLNEELGVEPSPTLQAYERAILGHHPILAVRADHLALRMSA</sequence>